<dbReference type="PANTHER" id="PTHR24300:SF375">
    <property type="entry name" value="CYTOCHROME P450 FAMILY"/>
    <property type="match status" value="1"/>
</dbReference>
<evidence type="ECO:0000256" key="3">
    <source>
        <dbReference type="ARBA" id="ARBA00023004"/>
    </source>
</evidence>
<comment type="similarity">
    <text evidence="1">Belongs to the cytochrome P450 family.</text>
</comment>
<protein>
    <submittedName>
        <fullName evidence="4">CP2J3-like protein</fullName>
    </submittedName>
</protein>
<evidence type="ECO:0000256" key="1">
    <source>
        <dbReference type="ARBA" id="ARBA00010617"/>
    </source>
</evidence>
<dbReference type="InterPro" id="IPR001128">
    <property type="entry name" value="Cyt_P450"/>
</dbReference>
<dbReference type="InterPro" id="IPR050182">
    <property type="entry name" value="Cytochrome_P450_fam2"/>
</dbReference>
<reference evidence="4" key="1">
    <citation type="submission" date="2022-11" db="EMBL/GenBank/DDBJ databases">
        <title>Centuries of genome instability and evolution in soft-shell clam transmissible cancer (bioRxiv).</title>
        <authorList>
            <person name="Hart S.F.M."/>
            <person name="Yonemitsu M.A."/>
            <person name="Giersch R.M."/>
            <person name="Beal B.F."/>
            <person name="Arriagada G."/>
            <person name="Davis B.W."/>
            <person name="Ostrander E.A."/>
            <person name="Goff S.P."/>
            <person name="Metzger M.J."/>
        </authorList>
    </citation>
    <scope>NUCLEOTIDE SEQUENCE</scope>
    <source>
        <strain evidence="4">MELC-2E11</strain>
        <tissue evidence="4">Siphon/mantle</tissue>
    </source>
</reference>
<evidence type="ECO:0000256" key="2">
    <source>
        <dbReference type="ARBA" id="ARBA00022723"/>
    </source>
</evidence>
<evidence type="ECO:0000313" key="4">
    <source>
        <dbReference type="EMBL" id="WAR19208.1"/>
    </source>
</evidence>
<proteinExistence type="inferred from homology"/>
<keyword evidence="5" id="KW-1185">Reference proteome</keyword>
<accession>A0ABY7FEP9</accession>
<dbReference type="InterPro" id="IPR002401">
    <property type="entry name" value="Cyt_P450_E_grp-I"/>
</dbReference>
<name>A0ABY7FEP9_MYAAR</name>
<gene>
    <name evidence="4" type="ORF">MAR_001046</name>
</gene>
<dbReference type="Gene3D" id="1.10.630.10">
    <property type="entry name" value="Cytochrome P450"/>
    <property type="match status" value="1"/>
</dbReference>
<organism evidence="4 5">
    <name type="scientific">Mya arenaria</name>
    <name type="common">Soft-shell clam</name>
    <dbReference type="NCBI Taxonomy" id="6604"/>
    <lineage>
        <taxon>Eukaryota</taxon>
        <taxon>Metazoa</taxon>
        <taxon>Spiralia</taxon>
        <taxon>Lophotrochozoa</taxon>
        <taxon>Mollusca</taxon>
        <taxon>Bivalvia</taxon>
        <taxon>Autobranchia</taxon>
        <taxon>Heteroconchia</taxon>
        <taxon>Euheterodonta</taxon>
        <taxon>Imparidentia</taxon>
        <taxon>Neoheterodontei</taxon>
        <taxon>Myida</taxon>
        <taxon>Myoidea</taxon>
        <taxon>Myidae</taxon>
        <taxon>Mya</taxon>
    </lineage>
</organism>
<evidence type="ECO:0000313" key="5">
    <source>
        <dbReference type="Proteomes" id="UP001164746"/>
    </source>
</evidence>
<dbReference type="PANTHER" id="PTHR24300">
    <property type="entry name" value="CYTOCHROME P450 508A4-RELATED"/>
    <property type="match status" value="1"/>
</dbReference>
<dbReference type="InterPro" id="IPR036396">
    <property type="entry name" value="Cyt_P450_sf"/>
</dbReference>
<sequence length="401" mass="45956">MRQPLKKLRKKCGDIYSLQMGCIPSVVISGYDAVKDGFKIQDLFTDRRYINEAWKEHRRFTLSTLKDFGMGKRLMEGKIHEETKNLIEEIRTFEGSCFDPNELIAVHVSNTMFSLVFKGSFKYTDPRFKEMIKILDENMRSGSGVANFFPWAARIPGDFLGVHKTFSNAEKIYEFCENIIKEHVEFYDENCIDDLTSAYIKQIKRCEENDEFLAGLIADLFFAGSETSTTALRWALVFLVEYPEMQERMFSKTEAHVGTSRLPSVKDRTVLTYVEAFYTEILRFCDIAITGGFHSTPVDVVFRGYTIPANTLVIPDLSSVHSDPKIWGDPETFRPERFLDDSGNIVRRDEFMAFMIGKRSCVGESLAQMEMFLFLSALVQRFKFENPPGSKLSFAATDCLG</sequence>
<keyword evidence="2" id="KW-0479">Metal-binding</keyword>
<keyword evidence="3" id="KW-0408">Iron</keyword>
<dbReference type="Pfam" id="PF00067">
    <property type="entry name" value="p450"/>
    <property type="match status" value="1"/>
</dbReference>
<dbReference type="SUPFAM" id="SSF48264">
    <property type="entry name" value="Cytochrome P450"/>
    <property type="match status" value="1"/>
</dbReference>
<dbReference type="PRINTS" id="PR00463">
    <property type="entry name" value="EP450I"/>
</dbReference>
<dbReference type="EMBL" id="CP111022">
    <property type="protein sequence ID" value="WAR19208.1"/>
    <property type="molecule type" value="Genomic_DNA"/>
</dbReference>
<dbReference type="Proteomes" id="UP001164746">
    <property type="component" value="Chromosome 11"/>
</dbReference>
<dbReference type="PRINTS" id="PR00385">
    <property type="entry name" value="P450"/>
</dbReference>